<evidence type="ECO:0000256" key="1">
    <source>
        <dbReference type="ARBA" id="ARBA00004431"/>
    </source>
</evidence>
<keyword evidence="6" id="KW-0131">Cell cycle</keyword>
<dbReference type="InterPro" id="IPR038658">
    <property type="entry name" value="SsgB_sf"/>
</dbReference>
<evidence type="ECO:0000313" key="8">
    <source>
        <dbReference type="Proteomes" id="UP001198565"/>
    </source>
</evidence>
<keyword evidence="3" id="KW-0132">Cell division</keyword>
<dbReference type="InterPro" id="IPR006776">
    <property type="entry name" value="SsgB"/>
</dbReference>
<sequence>MDYRFYHYTTGVLRLPASGGPVHVPTELRYSDADCLAVHMTFHVPGNPAVTWVFGWELLGEGTIHPAGEGDVRVAPAVDAPRDVELLLRAPEGEVRVRYSARDLRDFVGRVRVMSARSLTRMSQDADRELLDILEGA</sequence>
<dbReference type="Gene3D" id="2.30.31.20">
    <property type="entry name" value="Sporulation-specific cell division protein SsgB"/>
    <property type="match status" value="1"/>
</dbReference>
<organism evidence="7 8">
    <name type="scientific">Streptantibioticus parmotrematis</name>
    <dbReference type="NCBI Taxonomy" id="2873249"/>
    <lineage>
        <taxon>Bacteria</taxon>
        <taxon>Bacillati</taxon>
        <taxon>Actinomycetota</taxon>
        <taxon>Actinomycetes</taxon>
        <taxon>Kitasatosporales</taxon>
        <taxon>Streptomycetaceae</taxon>
        <taxon>Streptantibioticus</taxon>
    </lineage>
</organism>
<comment type="similarity">
    <text evidence="2">Belongs to the SsgA family.</text>
</comment>
<proteinExistence type="inferred from homology"/>
<dbReference type="Pfam" id="PF04686">
    <property type="entry name" value="SsgA"/>
    <property type="match status" value="1"/>
</dbReference>
<dbReference type="Proteomes" id="UP001198565">
    <property type="component" value="Unassembled WGS sequence"/>
</dbReference>
<accession>A0ABS7QL93</accession>
<keyword evidence="5" id="KW-0717">Septation</keyword>
<evidence type="ECO:0000256" key="4">
    <source>
        <dbReference type="ARBA" id="ARBA00022969"/>
    </source>
</evidence>
<comment type="subcellular location">
    <subcellularLocation>
        <location evidence="1">Cell septum</location>
    </subcellularLocation>
</comment>
<dbReference type="EMBL" id="JAINVZ010000001">
    <property type="protein sequence ID" value="MBY8883444.1"/>
    <property type="molecule type" value="Genomic_DNA"/>
</dbReference>
<name>A0ABS7QL93_9ACTN</name>
<protein>
    <submittedName>
        <fullName evidence="7">SsgA family sporulation/cell division regulator</fullName>
    </submittedName>
</protein>
<keyword evidence="8" id="KW-1185">Reference proteome</keyword>
<gene>
    <name evidence="7" type="ORF">K7472_01115</name>
</gene>
<evidence type="ECO:0000313" key="7">
    <source>
        <dbReference type="EMBL" id="MBY8883444.1"/>
    </source>
</evidence>
<evidence type="ECO:0000256" key="6">
    <source>
        <dbReference type="ARBA" id="ARBA00023306"/>
    </source>
</evidence>
<reference evidence="7 8" key="1">
    <citation type="submission" date="2021-08" db="EMBL/GenBank/DDBJ databases">
        <title>Streptomyces sp. PTM05 isolated from lichen.</title>
        <authorList>
            <person name="Somphong A."/>
            <person name="Phongsopitanun W."/>
            <person name="Tanasupawat S."/>
        </authorList>
    </citation>
    <scope>NUCLEOTIDE SEQUENCE [LARGE SCALE GENOMIC DNA]</scope>
    <source>
        <strain evidence="7 8">Ptm05</strain>
    </source>
</reference>
<evidence type="ECO:0000256" key="3">
    <source>
        <dbReference type="ARBA" id="ARBA00022618"/>
    </source>
</evidence>
<comment type="caution">
    <text evidence="7">The sequence shown here is derived from an EMBL/GenBank/DDBJ whole genome shotgun (WGS) entry which is preliminary data.</text>
</comment>
<evidence type="ECO:0000256" key="5">
    <source>
        <dbReference type="ARBA" id="ARBA00023210"/>
    </source>
</evidence>
<dbReference type="RefSeq" id="WP_222973041.1">
    <property type="nucleotide sequence ID" value="NZ_JAINVZ010000001.1"/>
</dbReference>
<evidence type="ECO:0000256" key="2">
    <source>
        <dbReference type="ARBA" id="ARBA00009323"/>
    </source>
</evidence>
<keyword evidence="4" id="KW-0749">Sporulation</keyword>